<comment type="cofactor">
    <cofactor evidence="2">
        <name>Mg(2+)</name>
        <dbReference type="ChEBI" id="CHEBI:18420"/>
    </cofactor>
</comment>
<dbReference type="CDD" id="cd03426">
    <property type="entry name" value="NUDIX_CoAse_Nudt7"/>
    <property type="match status" value="1"/>
</dbReference>
<name>A0ABU7G1I5_9ALTE</name>
<gene>
    <name evidence="8" type="ORF">SNR37_002540</name>
</gene>
<dbReference type="PANTHER" id="PTHR12992:SF11">
    <property type="entry name" value="MITOCHONDRIAL COENZYME A DIPHOSPHATASE NUDT8"/>
    <property type="match status" value="1"/>
</dbReference>
<accession>A0ABU7G1I5</accession>
<evidence type="ECO:0000256" key="2">
    <source>
        <dbReference type="ARBA" id="ARBA00001946"/>
    </source>
</evidence>
<evidence type="ECO:0000256" key="4">
    <source>
        <dbReference type="ARBA" id="ARBA00022801"/>
    </source>
</evidence>
<reference evidence="9" key="1">
    <citation type="submission" date="2023-07" db="EMBL/GenBank/DDBJ databases">
        <title>Draft genome sequence of Agarivorans aestuarii strain ZMCS4, a CAZymes producing bacteria isolated from the marine brown algae Clodostephus spongiosus.</title>
        <authorList>
            <person name="Lorente B."/>
            <person name="Cabral C."/>
            <person name="Frias J."/>
            <person name="Faria J."/>
            <person name="Toubarro D."/>
        </authorList>
    </citation>
    <scope>NUCLEOTIDE SEQUENCE [LARGE SCALE GENOMIC DNA]</scope>
    <source>
        <strain evidence="9">ZMCS4</strain>
    </source>
</reference>
<evidence type="ECO:0000256" key="3">
    <source>
        <dbReference type="ARBA" id="ARBA00022723"/>
    </source>
</evidence>
<dbReference type="EMBL" id="JAYDYW010000004">
    <property type="protein sequence ID" value="MEE1673127.1"/>
    <property type="molecule type" value="Genomic_DNA"/>
</dbReference>
<evidence type="ECO:0000256" key="6">
    <source>
        <dbReference type="ARBA" id="ARBA00023211"/>
    </source>
</evidence>
<keyword evidence="3" id="KW-0479">Metal-binding</keyword>
<keyword evidence="4" id="KW-0378">Hydrolase</keyword>
<dbReference type="InterPro" id="IPR045121">
    <property type="entry name" value="CoAse"/>
</dbReference>
<dbReference type="NCBIfam" id="NF007980">
    <property type="entry name" value="PRK10707.1"/>
    <property type="match status" value="1"/>
</dbReference>
<dbReference type="Pfam" id="PF00293">
    <property type="entry name" value="NUDIX"/>
    <property type="match status" value="1"/>
</dbReference>
<reference evidence="8 9" key="2">
    <citation type="submission" date="2023-12" db="EMBL/GenBank/DDBJ databases">
        <authorList>
            <consortium name="Cladostephus spongiosus"/>
            <person name="Lorente B."/>
            <person name="Cabral C."/>
            <person name="Frias J."/>
            <person name="Faria J."/>
            <person name="Toubarro D."/>
        </authorList>
    </citation>
    <scope>NUCLEOTIDE SEQUENCE [LARGE SCALE GENOMIC DNA]</scope>
    <source>
        <strain evidence="8 9">ZMCS4</strain>
    </source>
</reference>
<evidence type="ECO:0000313" key="8">
    <source>
        <dbReference type="EMBL" id="MEE1673127.1"/>
    </source>
</evidence>
<keyword evidence="5" id="KW-0460">Magnesium</keyword>
<evidence type="ECO:0000256" key="5">
    <source>
        <dbReference type="ARBA" id="ARBA00022842"/>
    </source>
</evidence>
<organism evidence="8 9">
    <name type="scientific">Agarivorans aestuarii</name>
    <dbReference type="NCBI Taxonomy" id="1563703"/>
    <lineage>
        <taxon>Bacteria</taxon>
        <taxon>Pseudomonadati</taxon>
        <taxon>Pseudomonadota</taxon>
        <taxon>Gammaproteobacteria</taxon>
        <taxon>Alteromonadales</taxon>
        <taxon>Alteromonadaceae</taxon>
        <taxon>Agarivorans</taxon>
    </lineage>
</organism>
<proteinExistence type="predicted"/>
<dbReference type="InterPro" id="IPR015797">
    <property type="entry name" value="NUDIX_hydrolase-like_dom_sf"/>
</dbReference>
<dbReference type="SUPFAM" id="SSF55811">
    <property type="entry name" value="Nudix"/>
    <property type="match status" value="1"/>
</dbReference>
<evidence type="ECO:0000313" key="9">
    <source>
        <dbReference type="Proteomes" id="UP001310248"/>
    </source>
</evidence>
<comment type="cofactor">
    <cofactor evidence="1">
        <name>Mn(2+)</name>
        <dbReference type="ChEBI" id="CHEBI:29035"/>
    </cofactor>
</comment>
<keyword evidence="9" id="KW-1185">Reference proteome</keyword>
<feature type="domain" description="Nudix hydrolase" evidence="7">
    <location>
        <begin position="27"/>
        <end position="160"/>
    </location>
</feature>
<evidence type="ECO:0000256" key="1">
    <source>
        <dbReference type="ARBA" id="ARBA00001936"/>
    </source>
</evidence>
<dbReference type="PANTHER" id="PTHR12992">
    <property type="entry name" value="NUDIX HYDROLASE"/>
    <property type="match status" value="1"/>
</dbReference>
<evidence type="ECO:0000259" key="7">
    <source>
        <dbReference type="PROSITE" id="PS51462"/>
    </source>
</evidence>
<sequence length="190" mass="21643">MPQQETTHYLQRFLLQLAKQDSPRTAKHAAAVLLPIIAKPGEAEQIVLTQRSAHLRHHPSQISLPGGKHDPEDINLSHTALRETYEEIGIHPTAFTIHGQLPKQTTVSNFSVRPFIATTSDSLSFKLNYDEVAQVMVLPLLPFLQLDNYHAYQFKRRGKLEEVYFIEVEKHVIWGATAKILRDFASHCCR</sequence>
<dbReference type="Proteomes" id="UP001310248">
    <property type="component" value="Unassembled WGS sequence"/>
</dbReference>
<dbReference type="Gene3D" id="3.90.79.10">
    <property type="entry name" value="Nucleoside Triphosphate Pyrophosphohydrolase"/>
    <property type="match status" value="1"/>
</dbReference>
<comment type="caution">
    <text evidence="8">The sequence shown here is derived from an EMBL/GenBank/DDBJ whole genome shotgun (WGS) entry which is preliminary data.</text>
</comment>
<dbReference type="RefSeq" id="WP_329774492.1">
    <property type="nucleotide sequence ID" value="NZ_JAYDYW010000004.1"/>
</dbReference>
<dbReference type="InterPro" id="IPR000086">
    <property type="entry name" value="NUDIX_hydrolase_dom"/>
</dbReference>
<dbReference type="PROSITE" id="PS51462">
    <property type="entry name" value="NUDIX"/>
    <property type="match status" value="1"/>
</dbReference>
<protein>
    <submittedName>
        <fullName evidence="8">CoA pyrophosphatase</fullName>
    </submittedName>
</protein>
<keyword evidence="6" id="KW-0464">Manganese</keyword>